<feature type="non-terminal residue" evidence="1">
    <location>
        <position position="1"/>
    </location>
</feature>
<evidence type="ECO:0000313" key="2">
    <source>
        <dbReference type="Proteomes" id="UP000789920"/>
    </source>
</evidence>
<protein>
    <submittedName>
        <fullName evidence="1">12125_t:CDS:1</fullName>
    </submittedName>
</protein>
<organism evidence="1 2">
    <name type="scientific">Racocetra persica</name>
    <dbReference type="NCBI Taxonomy" id="160502"/>
    <lineage>
        <taxon>Eukaryota</taxon>
        <taxon>Fungi</taxon>
        <taxon>Fungi incertae sedis</taxon>
        <taxon>Mucoromycota</taxon>
        <taxon>Glomeromycotina</taxon>
        <taxon>Glomeromycetes</taxon>
        <taxon>Diversisporales</taxon>
        <taxon>Gigasporaceae</taxon>
        <taxon>Racocetra</taxon>
    </lineage>
</organism>
<comment type="caution">
    <text evidence="1">The sequence shown here is derived from an EMBL/GenBank/DDBJ whole genome shotgun (WGS) entry which is preliminary data.</text>
</comment>
<keyword evidence="2" id="KW-1185">Reference proteome</keyword>
<proteinExistence type="predicted"/>
<dbReference type="EMBL" id="CAJVQC010086188">
    <property type="protein sequence ID" value="CAG8822391.1"/>
    <property type="molecule type" value="Genomic_DNA"/>
</dbReference>
<evidence type="ECO:0000313" key="1">
    <source>
        <dbReference type="EMBL" id="CAG8822391.1"/>
    </source>
</evidence>
<reference evidence="1" key="1">
    <citation type="submission" date="2021-06" db="EMBL/GenBank/DDBJ databases">
        <authorList>
            <person name="Kallberg Y."/>
            <person name="Tangrot J."/>
            <person name="Rosling A."/>
        </authorList>
    </citation>
    <scope>NUCLEOTIDE SEQUENCE</scope>
    <source>
        <strain evidence="1">MA461A</strain>
    </source>
</reference>
<sequence>HVTNSTSGSEPCWGGAAILQLSRATLIVPQTIGLFHVLSCDSNLLISRDNIAPVTKVTVACQICIHSMEKLICEYTLIFNQCAK</sequence>
<gene>
    <name evidence="1" type="ORF">RPERSI_LOCUS25790</name>
</gene>
<feature type="non-terminal residue" evidence="1">
    <location>
        <position position="84"/>
    </location>
</feature>
<accession>A0ACA9S208</accession>
<dbReference type="Proteomes" id="UP000789920">
    <property type="component" value="Unassembled WGS sequence"/>
</dbReference>
<name>A0ACA9S208_9GLOM</name>